<protein>
    <submittedName>
        <fullName evidence="1">Uncharacterized protein</fullName>
    </submittedName>
</protein>
<reference evidence="1" key="1">
    <citation type="submission" date="2018-05" db="EMBL/GenBank/DDBJ databases">
        <authorList>
            <person name="Lanie J.A."/>
            <person name="Ng W.-L."/>
            <person name="Kazmierczak K.M."/>
            <person name="Andrzejewski T.M."/>
            <person name="Davidsen T.M."/>
            <person name="Wayne K.J."/>
            <person name="Tettelin H."/>
            <person name="Glass J.I."/>
            <person name="Rusch D."/>
            <person name="Podicherti R."/>
            <person name="Tsui H.-C.T."/>
            <person name="Winkler M.E."/>
        </authorList>
    </citation>
    <scope>NUCLEOTIDE SEQUENCE</scope>
</reference>
<sequence length="24" mass="2803">MTRFIVLILFILSPGISKEVKIRQ</sequence>
<name>A0A382TWA4_9ZZZZ</name>
<dbReference type="EMBL" id="UINC01139656">
    <property type="protein sequence ID" value="SVD26339.1"/>
    <property type="molecule type" value="Genomic_DNA"/>
</dbReference>
<dbReference type="AlphaFoldDB" id="A0A382TWA4"/>
<feature type="non-terminal residue" evidence="1">
    <location>
        <position position="24"/>
    </location>
</feature>
<proteinExistence type="predicted"/>
<organism evidence="1">
    <name type="scientific">marine metagenome</name>
    <dbReference type="NCBI Taxonomy" id="408172"/>
    <lineage>
        <taxon>unclassified sequences</taxon>
        <taxon>metagenomes</taxon>
        <taxon>ecological metagenomes</taxon>
    </lineage>
</organism>
<evidence type="ECO:0000313" key="1">
    <source>
        <dbReference type="EMBL" id="SVD26339.1"/>
    </source>
</evidence>
<accession>A0A382TWA4</accession>
<gene>
    <name evidence="1" type="ORF">METZ01_LOCUS379193</name>
</gene>